<dbReference type="Pfam" id="PF00216">
    <property type="entry name" value="Bac_DNA_binding"/>
    <property type="match status" value="1"/>
</dbReference>
<dbReference type="Proteomes" id="UP001162780">
    <property type="component" value="Chromosome"/>
</dbReference>
<sequence>MTKSQLIERISLKLPHLQQRDVEMAINITIDVMSHHLAQGERIEIRGFGGFSMIQRAARMGRNPKTGEPVSLPIRHAIHFKPGLDLRERVSLSRDRFPLIKD</sequence>
<dbReference type="PANTHER" id="PTHR33175:SF5">
    <property type="entry name" value="INTEGRATION HOST FACTOR SUBUNIT BETA"/>
    <property type="match status" value="1"/>
</dbReference>
<proteinExistence type="inferred from homology"/>
<dbReference type="SUPFAM" id="SSF47729">
    <property type="entry name" value="IHF-like DNA-binding proteins"/>
    <property type="match status" value="1"/>
</dbReference>
<organism evidence="4 6">
    <name type="scientific">Methylomonas rapida</name>
    <dbReference type="NCBI Taxonomy" id="2963939"/>
    <lineage>
        <taxon>Bacteria</taxon>
        <taxon>Pseudomonadati</taxon>
        <taxon>Pseudomonadota</taxon>
        <taxon>Gammaproteobacteria</taxon>
        <taxon>Methylococcales</taxon>
        <taxon>Methylococcaceae</taxon>
        <taxon>Methylomonas</taxon>
    </lineage>
</organism>
<dbReference type="CDD" id="cd13836">
    <property type="entry name" value="IHF_B"/>
    <property type="match status" value="1"/>
</dbReference>
<evidence type="ECO:0000313" key="4">
    <source>
        <dbReference type="EMBL" id="WAR43304.1"/>
    </source>
</evidence>
<dbReference type="EMBL" id="CP113517">
    <property type="protein sequence ID" value="WAR43538.1"/>
    <property type="molecule type" value="Genomic_DNA"/>
</dbReference>
<accession>A0ABY7GGG8</accession>
<protein>
    <submittedName>
        <fullName evidence="4">Integration host factor subunit beta</fullName>
    </submittedName>
</protein>
<reference evidence="4" key="1">
    <citation type="submission" date="2022-11" db="EMBL/GenBank/DDBJ databases">
        <title>Methylomonas rapida sp. nov., Carotenoid-Producing Obligate Methanotrophs with High Growth Characteristics and Biotechnological Potential.</title>
        <authorList>
            <person name="Tikhonova E.N."/>
            <person name="Suleimanov R.Z."/>
            <person name="Miroshnikov K."/>
            <person name="Oshkin I.Y."/>
            <person name="Belova S.E."/>
            <person name="Danilova O.V."/>
            <person name="Ashikhmin A."/>
            <person name="Konopkin A."/>
            <person name="But S.Y."/>
            <person name="Khmelenina V.N."/>
            <person name="Kuznetsov N."/>
            <person name="Pimenov N.V."/>
            <person name="Dedysh S.N."/>
        </authorList>
    </citation>
    <scope>NUCLEOTIDE SEQUENCE</scope>
    <source>
        <strain evidence="4">MP1</strain>
    </source>
</reference>
<name>A0ABY7GGG8_9GAMM</name>
<dbReference type="InterPro" id="IPR020816">
    <property type="entry name" value="Histone-like_DNA-bd_CS"/>
</dbReference>
<dbReference type="EMBL" id="CP113517">
    <property type="protein sequence ID" value="WAR43304.1"/>
    <property type="molecule type" value="Genomic_DNA"/>
</dbReference>
<dbReference type="PRINTS" id="PR01727">
    <property type="entry name" value="DNABINDINGHU"/>
</dbReference>
<gene>
    <name evidence="4" type="ORF">NM686_012995</name>
    <name evidence="5" type="ORF">NM686_014275</name>
</gene>
<evidence type="ECO:0000313" key="5">
    <source>
        <dbReference type="EMBL" id="WAR43538.1"/>
    </source>
</evidence>
<dbReference type="PANTHER" id="PTHR33175">
    <property type="entry name" value="DNA-BINDING PROTEIN HU"/>
    <property type="match status" value="1"/>
</dbReference>
<dbReference type="SMART" id="SM00411">
    <property type="entry name" value="BHL"/>
    <property type="match status" value="1"/>
</dbReference>
<dbReference type="InterPro" id="IPR010992">
    <property type="entry name" value="IHF-like_DNA-bd_dom_sf"/>
</dbReference>
<keyword evidence="6" id="KW-1185">Reference proteome</keyword>
<comment type="similarity">
    <text evidence="1 3">Belongs to the bacterial histone-like protein family.</text>
</comment>
<evidence type="ECO:0000313" key="6">
    <source>
        <dbReference type="Proteomes" id="UP001162780"/>
    </source>
</evidence>
<dbReference type="InterPro" id="IPR000119">
    <property type="entry name" value="Hist_DNA-bd"/>
</dbReference>
<dbReference type="Gene3D" id="4.10.520.10">
    <property type="entry name" value="IHF-like DNA-binding proteins"/>
    <property type="match status" value="1"/>
</dbReference>
<evidence type="ECO:0000256" key="2">
    <source>
        <dbReference type="ARBA" id="ARBA00023125"/>
    </source>
</evidence>
<dbReference type="PROSITE" id="PS00045">
    <property type="entry name" value="HISTONE_LIKE"/>
    <property type="match status" value="1"/>
</dbReference>
<keyword evidence="2" id="KW-0238">DNA-binding</keyword>
<dbReference type="NCBIfam" id="NF001222">
    <property type="entry name" value="PRK00199.1"/>
    <property type="match status" value="1"/>
</dbReference>
<evidence type="ECO:0000256" key="3">
    <source>
        <dbReference type="RuleBase" id="RU003939"/>
    </source>
</evidence>
<dbReference type="RefSeq" id="WP_255188279.1">
    <property type="nucleotide sequence ID" value="NZ_CP113517.1"/>
</dbReference>
<evidence type="ECO:0000256" key="1">
    <source>
        <dbReference type="ARBA" id="ARBA00010529"/>
    </source>
</evidence>